<dbReference type="InParanoid" id="A0A0C3EY49"/>
<dbReference type="EMBL" id="KN833117">
    <property type="protein sequence ID" value="KIM72636.1"/>
    <property type="molecule type" value="Genomic_DNA"/>
</dbReference>
<evidence type="ECO:0000313" key="3">
    <source>
        <dbReference type="Proteomes" id="UP000054166"/>
    </source>
</evidence>
<dbReference type="HOGENOM" id="CLU_2590632_0_0_1"/>
<sequence length="80" mass="8772">MKDQRCGSVKSQKPRGKGNGLTGEQVVATWYCDTKISVSQPPGLPQIPRLTPSSCHVWQVFWQTPEFKLANLLNVSDGGS</sequence>
<name>A0A0C3EY49_PILCF</name>
<proteinExistence type="predicted"/>
<protein>
    <submittedName>
        <fullName evidence="2">Uncharacterized protein</fullName>
    </submittedName>
</protein>
<evidence type="ECO:0000313" key="2">
    <source>
        <dbReference type="EMBL" id="KIM72636.1"/>
    </source>
</evidence>
<evidence type="ECO:0000256" key="1">
    <source>
        <dbReference type="SAM" id="MobiDB-lite"/>
    </source>
</evidence>
<dbReference type="AlphaFoldDB" id="A0A0C3EY49"/>
<reference evidence="2 3" key="1">
    <citation type="submission" date="2014-04" db="EMBL/GenBank/DDBJ databases">
        <authorList>
            <consortium name="DOE Joint Genome Institute"/>
            <person name="Kuo A."/>
            <person name="Tarkka M."/>
            <person name="Buscot F."/>
            <person name="Kohler A."/>
            <person name="Nagy L.G."/>
            <person name="Floudas D."/>
            <person name="Copeland A."/>
            <person name="Barry K.W."/>
            <person name="Cichocki N."/>
            <person name="Veneault-Fourrey C."/>
            <person name="LaButti K."/>
            <person name="Lindquist E.A."/>
            <person name="Lipzen A."/>
            <person name="Lundell T."/>
            <person name="Morin E."/>
            <person name="Murat C."/>
            <person name="Sun H."/>
            <person name="Tunlid A."/>
            <person name="Henrissat B."/>
            <person name="Grigoriev I.V."/>
            <person name="Hibbett D.S."/>
            <person name="Martin F."/>
            <person name="Nordberg H.P."/>
            <person name="Cantor M.N."/>
            <person name="Hua S.X."/>
        </authorList>
    </citation>
    <scope>NUCLEOTIDE SEQUENCE [LARGE SCALE GENOMIC DNA]</scope>
    <source>
        <strain evidence="2 3">F 1598</strain>
    </source>
</reference>
<reference evidence="3" key="2">
    <citation type="submission" date="2015-01" db="EMBL/GenBank/DDBJ databases">
        <title>Evolutionary Origins and Diversification of the Mycorrhizal Mutualists.</title>
        <authorList>
            <consortium name="DOE Joint Genome Institute"/>
            <consortium name="Mycorrhizal Genomics Consortium"/>
            <person name="Kohler A."/>
            <person name="Kuo A."/>
            <person name="Nagy L.G."/>
            <person name="Floudas D."/>
            <person name="Copeland A."/>
            <person name="Barry K.W."/>
            <person name="Cichocki N."/>
            <person name="Veneault-Fourrey C."/>
            <person name="LaButti K."/>
            <person name="Lindquist E.A."/>
            <person name="Lipzen A."/>
            <person name="Lundell T."/>
            <person name="Morin E."/>
            <person name="Murat C."/>
            <person name="Riley R."/>
            <person name="Ohm R."/>
            <person name="Sun H."/>
            <person name="Tunlid A."/>
            <person name="Henrissat B."/>
            <person name="Grigoriev I.V."/>
            <person name="Hibbett D.S."/>
            <person name="Martin F."/>
        </authorList>
    </citation>
    <scope>NUCLEOTIDE SEQUENCE [LARGE SCALE GENOMIC DNA]</scope>
    <source>
        <strain evidence="3">F 1598</strain>
    </source>
</reference>
<dbReference type="Proteomes" id="UP000054166">
    <property type="component" value="Unassembled WGS sequence"/>
</dbReference>
<accession>A0A0C3EY49</accession>
<gene>
    <name evidence="2" type="ORF">PILCRDRAFT_829649</name>
</gene>
<feature type="region of interest" description="Disordered" evidence="1">
    <location>
        <begin position="1"/>
        <end position="21"/>
    </location>
</feature>
<keyword evidence="3" id="KW-1185">Reference proteome</keyword>
<organism evidence="2 3">
    <name type="scientific">Piloderma croceum (strain F 1598)</name>
    <dbReference type="NCBI Taxonomy" id="765440"/>
    <lineage>
        <taxon>Eukaryota</taxon>
        <taxon>Fungi</taxon>
        <taxon>Dikarya</taxon>
        <taxon>Basidiomycota</taxon>
        <taxon>Agaricomycotina</taxon>
        <taxon>Agaricomycetes</taxon>
        <taxon>Agaricomycetidae</taxon>
        <taxon>Atheliales</taxon>
        <taxon>Atheliaceae</taxon>
        <taxon>Piloderma</taxon>
    </lineage>
</organism>